<dbReference type="InterPro" id="IPR000212">
    <property type="entry name" value="DNA_helicase_UvrD/REP"/>
</dbReference>
<dbReference type="Proteomes" id="UP000269352">
    <property type="component" value="Unassembled WGS sequence"/>
</dbReference>
<evidence type="ECO:0000259" key="12">
    <source>
        <dbReference type="PROSITE" id="PS51198"/>
    </source>
</evidence>
<dbReference type="FunFam" id="1.10.10.160:FF:000001">
    <property type="entry name" value="ATP-dependent DNA helicase"/>
    <property type="match status" value="1"/>
</dbReference>
<reference evidence="15" key="2">
    <citation type="journal article" date="2019" name="ISME J.">
        <title>Genome analyses of uncultured TG2/ZB3 bacteria in 'Margulisbacteria' specifically attached to ectosymbiotic spirochetes of protists in the termite gut.</title>
        <authorList>
            <person name="Utami Y.D."/>
            <person name="Kuwahara H."/>
            <person name="Igai K."/>
            <person name="Murakami T."/>
            <person name="Sugaya K."/>
            <person name="Morikawa T."/>
            <person name="Nagura Y."/>
            <person name="Yuki M."/>
            <person name="Deevong P."/>
            <person name="Inoue T."/>
            <person name="Kihara K."/>
            <person name="Lo N."/>
            <person name="Yamada A."/>
            <person name="Ohkuma M."/>
            <person name="Hongoh Y."/>
        </authorList>
    </citation>
    <scope>NUCLEOTIDE SEQUENCE</scope>
    <source>
        <strain evidence="15">NkOx7-01</strain>
    </source>
</reference>
<keyword evidence="7" id="KW-0413">Isomerase</keyword>
<evidence type="ECO:0000256" key="6">
    <source>
        <dbReference type="ARBA" id="ARBA00023125"/>
    </source>
</evidence>
<evidence type="ECO:0000256" key="9">
    <source>
        <dbReference type="ARBA" id="ARBA00034808"/>
    </source>
</evidence>
<dbReference type="PROSITE" id="PS51217">
    <property type="entry name" value="UVRD_HELICASE_CTER"/>
    <property type="match status" value="1"/>
</dbReference>
<dbReference type="GO" id="GO:0016787">
    <property type="term" value="F:hydrolase activity"/>
    <property type="evidence" value="ECO:0007669"/>
    <property type="project" value="UniProtKB-UniRule"/>
</dbReference>
<dbReference type="EMBL" id="BGZN01000020">
    <property type="protein sequence ID" value="GBR73789.1"/>
    <property type="molecule type" value="Genomic_DNA"/>
</dbReference>
<evidence type="ECO:0000256" key="4">
    <source>
        <dbReference type="ARBA" id="ARBA00022806"/>
    </source>
</evidence>
<evidence type="ECO:0000256" key="3">
    <source>
        <dbReference type="ARBA" id="ARBA00022801"/>
    </source>
</evidence>
<dbReference type="InterPro" id="IPR013986">
    <property type="entry name" value="DExx_box_DNA_helicase_dom_sf"/>
</dbReference>
<dbReference type="InterPro" id="IPR014017">
    <property type="entry name" value="DNA_helicase_UvrD-like_C"/>
</dbReference>
<keyword evidence="4 11" id="KW-0347">Helicase</keyword>
<dbReference type="EC" id="5.6.2.4" evidence="9"/>
<reference evidence="16" key="1">
    <citation type="journal article" date="2018" name="ISME J.">
        <title>Genome analyses of uncultured TG2/ZB3 bacteria in 'Margulisbacteria' specifically attached to ectosymbiotic spirochetes of protists in the termite gut.</title>
        <authorList>
            <person name="Utami Y.D."/>
            <person name="Kuwahara H."/>
            <person name="Igai K."/>
            <person name="Murakami T."/>
            <person name="Sugaya K."/>
            <person name="Morikawa T."/>
            <person name="Nagura Y."/>
            <person name="Yuki M."/>
            <person name="Deevong P."/>
            <person name="Inoue T."/>
            <person name="Kihara K."/>
            <person name="Lo N."/>
            <person name="Yamada A."/>
            <person name="Ohkuma M."/>
            <person name="Hongoh Y."/>
        </authorList>
    </citation>
    <scope>NUCLEOTIDE SEQUENCE [LARGE SCALE GENOMIC DNA]</scope>
</reference>
<dbReference type="Gene3D" id="1.10.10.160">
    <property type="match status" value="1"/>
</dbReference>
<evidence type="ECO:0000256" key="7">
    <source>
        <dbReference type="ARBA" id="ARBA00023235"/>
    </source>
</evidence>
<proteinExistence type="inferred from homology"/>
<evidence type="ECO:0000313" key="15">
    <source>
        <dbReference type="EMBL" id="GBR73814.1"/>
    </source>
</evidence>
<feature type="binding site" evidence="11">
    <location>
        <begin position="24"/>
        <end position="31"/>
    </location>
    <ligand>
        <name>ATP</name>
        <dbReference type="ChEBI" id="CHEBI:30616"/>
    </ligand>
</feature>
<dbReference type="Gene3D" id="3.40.50.300">
    <property type="entry name" value="P-loop containing nucleotide triphosphate hydrolases"/>
    <property type="match status" value="2"/>
</dbReference>
<dbReference type="SUPFAM" id="SSF52540">
    <property type="entry name" value="P-loop containing nucleoside triphosphate hydrolases"/>
    <property type="match status" value="1"/>
</dbReference>
<evidence type="ECO:0000259" key="13">
    <source>
        <dbReference type="PROSITE" id="PS51217"/>
    </source>
</evidence>
<feature type="domain" description="UvrD-like helicase ATP-binding" evidence="12">
    <location>
        <begin position="3"/>
        <end position="278"/>
    </location>
</feature>
<keyword evidence="3 11" id="KW-0378">Hydrolase</keyword>
<evidence type="ECO:0000256" key="8">
    <source>
        <dbReference type="ARBA" id="ARBA00034617"/>
    </source>
</evidence>
<dbReference type="GO" id="GO:0009314">
    <property type="term" value="P:response to radiation"/>
    <property type="evidence" value="ECO:0007669"/>
    <property type="project" value="UniProtKB-ARBA"/>
</dbReference>
<dbReference type="PANTHER" id="PTHR11070">
    <property type="entry name" value="UVRD / RECB / PCRA DNA HELICASE FAMILY MEMBER"/>
    <property type="match status" value="1"/>
</dbReference>
<keyword evidence="16" id="KW-1185">Reference proteome</keyword>
<evidence type="ECO:0000313" key="14">
    <source>
        <dbReference type="EMBL" id="GBR73789.1"/>
    </source>
</evidence>
<gene>
    <name evidence="14" type="primary">pcrA</name>
    <name evidence="14" type="ORF">NO1_1082</name>
    <name evidence="15" type="ORF">NO1_1104</name>
</gene>
<dbReference type="GO" id="GO:0003677">
    <property type="term" value="F:DNA binding"/>
    <property type="evidence" value="ECO:0007669"/>
    <property type="project" value="UniProtKB-KW"/>
</dbReference>
<dbReference type="Gene3D" id="1.10.486.10">
    <property type="entry name" value="PCRA, domain 4"/>
    <property type="match status" value="1"/>
</dbReference>
<dbReference type="PANTHER" id="PTHR11070:SF2">
    <property type="entry name" value="ATP-DEPENDENT DNA HELICASE SRS2"/>
    <property type="match status" value="1"/>
</dbReference>
<keyword evidence="5 11" id="KW-0067">ATP-binding</keyword>
<evidence type="ECO:0000256" key="10">
    <source>
        <dbReference type="ARBA" id="ARBA00048988"/>
    </source>
</evidence>
<dbReference type="EMBL" id="BGZN01000020">
    <property type="protein sequence ID" value="GBR73814.1"/>
    <property type="molecule type" value="Genomic_DNA"/>
</dbReference>
<dbReference type="GO" id="GO:0005829">
    <property type="term" value="C:cytosol"/>
    <property type="evidence" value="ECO:0007669"/>
    <property type="project" value="TreeGrafter"/>
</dbReference>
<dbReference type="CDD" id="cd17932">
    <property type="entry name" value="DEXQc_UvrD"/>
    <property type="match status" value="1"/>
</dbReference>
<dbReference type="InterPro" id="IPR027417">
    <property type="entry name" value="P-loop_NTPase"/>
</dbReference>
<comment type="similarity">
    <text evidence="1">Belongs to the helicase family. UvrD subfamily.</text>
</comment>
<dbReference type="Pfam" id="PF13361">
    <property type="entry name" value="UvrD_C"/>
    <property type="match status" value="1"/>
</dbReference>
<comment type="catalytic activity">
    <reaction evidence="8">
        <text>Couples ATP hydrolysis with the unwinding of duplex DNA by translocating in the 3'-5' direction.</text>
        <dbReference type="EC" id="5.6.2.4"/>
    </reaction>
</comment>
<protein>
    <recommendedName>
        <fullName evidence="9">DNA 3'-5' helicase</fullName>
        <ecNumber evidence="9">5.6.2.4</ecNumber>
    </recommendedName>
</protein>
<accession>A0A388TBM3</accession>
<evidence type="ECO:0000313" key="16">
    <source>
        <dbReference type="Proteomes" id="UP000269352"/>
    </source>
</evidence>
<name>A0A388TBM3_TERA1</name>
<dbReference type="AlphaFoldDB" id="A0A388TBM3"/>
<keyword evidence="6" id="KW-0238">DNA-binding</keyword>
<evidence type="ECO:0000256" key="2">
    <source>
        <dbReference type="ARBA" id="ARBA00022741"/>
    </source>
</evidence>
<comment type="catalytic activity">
    <reaction evidence="10">
        <text>ATP + H2O = ADP + phosphate + H(+)</text>
        <dbReference type="Rhea" id="RHEA:13065"/>
        <dbReference type="ChEBI" id="CHEBI:15377"/>
        <dbReference type="ChEBI" id="CHEBI:15378"/>
        <dbReference type="ChEBI" id="CHEBI:30616"/>
        <dbReference type="ChEBI" id="CHEBI:43474"/>
        <dbReference type="ChEBI" id="CHEBI:456216"/>
        <dbReference type="EC" id="5.6.2.4"/>
    </reaction>
</comment>
<dbReference type="Pfam" id="PF00580">
    <property type="entry name" value="UvrD-helicase"/>
    <property type="match status" value="1"/>
</dbReference>
<evidence type="ECO:0000256" key="5">
    <source>
        <dbReference type="ARBA" id="ARBA00022840"/>
    </source>
</evidence>
<evidence type="ECO:0000256" key="1">
    <source>
        <dbReference type="ARBA" id="ARBA00009922"/>
    </source>
</evidence>
<dbReference type="GO" id="GO:0000725">
    <property type="term" value="P:recombinational repair"/>
    <property type="evidence" value="ECO:0007669"/>
    <property type="project" value="TreeGrafter"/>
</dbReference>
<dbReference type="GO" id="GO:0005524">
    <property type="term" value="F:ATP binding"/>
    <property type="evidence" value="ECO:0007669"/>
    <property type="project" value="UniProtKB-UniRule"/>
</dbReference>
<feature type="domain" description="UvrD-like helicase C-terminal" evidence="13">
    <location>
        <begin position="279"/>
        <end position="384"/>
    </location>
</feature>
<keyword evidence="2 11" id="KW-0547">Nucleotide-binding</keyword>
<dbReference type="GO" id="GO:0043138">
    <property type="term" value="F:3'-5' DNA helicase activity"/>
    <property type="evidence" value="ECO:0007669"/>
    <property type="project" value="UniProtKB-EC"/>
</dbReference>
<evidence type="ECO:0000256" key="11">
    <source>
        <dbReference type="PROSITE-ProRule" id="PRU00560"/>
    </source>
</evidence>
<dbReference type="GO" id="GO:0033202">
    <property type="term" value="C:DNA helicase complex"/>
    <property type="evidence" value="ECO:0007669"/>
    <property type="project" value="TreeGrafter"/>
</dbReference>
<feature type="non-terminal residue" evidence="15">
    <location>
        <position position="384"/>
    </location>
</feature>
<organism evidence="15 16">
    <name type="scientific">Termititenax aidoneus</name>
    <dbReference type="NCBI Taxonomy" id="2218524"/>
    <lineage>
        <taxon>Bacteria</taxon>
        <taxon>Bacillati</taxon>
        <taxon>Candidatus Margulisiibacteriota</taxon>
        <taxon>Candidatus Termititenacia</taxon>
        <taxon>Candidatus Termititenacales</taxon>
        <taxon>Candidatus Termititenacaceae</taxon>
        <taxon>Candidatus Termititenax</taxon>
    </lineage>
</organism>
<dbReference type="InterPro" id="IPR014016">
    <property type="entry name" value="UvrD-like_ATP-bd"/>
</dbReference>
<sequence>MLETLNAKQKEAVLHTEGPLMIIAGAGSGKTRVLTTRIKYLLAEKNIFSDRILAVTFTNKAAREMETRIGAKLPWIGTFHHICGRILRRHIHLLSGYSSNYVIYDDADQTAVIKNILRAQGLDENKKITPAKVLQQIGQAKNKMLSPQEYAAGAQYDVQEMIAKIYRQYQDILRQNNAVDFDDMLLLTIELLQKNPEILARYQEQFEYILVDEYQDTNRAQYTLIQLLAAKHQNICVVGDNDQNIYSWRGADITNILNFEQDYPQAKVVLLEQNYRSTANILNAANAVIKNNSLRKEKNLWTEKLGGEKCSFILTGSETEEAVYVADTVERLRARHSLNNFAVFYRINAQSRIFEDVFNKRQIPYRLIGGVRFYARKEVKDILA</sequence>
<dbReference type="PROSITE" id="PS51198">
    <property type="entry name" value="UVRD_HELICASE_ATP_BIND"/>
    <property type="match status" value="1"/>
</dbReference>
<comment type="caution">
    <text evidence="15">The sequence shown here is derived from an EMBL/GenBank/DDBJ whole genome shotgun (WGS) entry which is preliminary data.</text>
</comment>